<evidence type="ECO:0000313" key="4">
    <source>
        <dbReference type="Proteomes" id="UP000193685"/>
    </source>
</evidence>
<dbReference type="Pfam" id="PF08552">
    <property type="entry name" value="Kei1"/>
    <property type="match status" value="1"/>
</dbReference>
<evidence type="ECO:0000256" key="2">
    <source>
        <dbReference type="SAM" id="Phobius"/>
    </source>
</evidence>
<keyword evidence="2" id="KW-0472">Membrane</keyword>
<evidence type="ECO:0000313" key="3">
    <source>
        <dbReference type="EMBL" id="ORY78136.1"/>
    </source>
</evidence>
<feature type="transmembrane region" description="Helical" evidence="2">
    <location>
        <begin position="83"/>
        <end position="110"/>
    </location>
</feature>
<dbReference type="PANTHER" id="PTHR28077:SF1">
    <property type="entry name" value="INOSITOL PHOSPHORYLCERAMIDE SYNTHASE REGULATORY SUBUNIT KEI1"/>
    <property type="match status" value="1"/>
</dbReference>
<feature type="transmembrane region" description="Helical" evidence="2">
    <location>
        <begin position="51"/>
        <end position="71"/>
    </location>
</feature>
<accession>A0A1Y2F492</accession>
<organism evidence="3 4">
    <name type="scientific">Protomyces lactucae-debilis</name>
    <dbReference type="NCBI Taxonomy" id="2754530"/>
    <lineage>
        <taxon>Eukaryota</taxon>
        <taxon>Fungi</taxon>
        <taxon>Dikarya</taxon>
        <taxon>Ascomycota</taxon>
        <taxon>Taphrinomycotina</taxon>
        <taxon>Taphrinomycetes</taxon>
        <taxon>Taphrinales</taxon>
        <taxon>Protomycetaceae</taxon>
        <taxon>Protomyces</taxon>
    </lineage>
</organism>
<dbReference type="GeneID" id="63782541"/>
<sequence>MMWQLVPKPKSFLHFVSLKTGTEIICLFAVFNKASGIYGVLALLTGASITGWQLSMYLYSIIMTVLFLWMLGPVRRQEAVPTVLFAFAYVLDSAINIAYTAIFATSWFLVISQQGSTSKLVGAMNDTAGFTHPSHTVASVVVAPTPIPGTVTASPSESLAGVGQGALHPEQYPSIAALVLILLVKAYFVLVALSYARTLVIQYEEPNEASIQGRLYRLLTASGYWRGGKDDLRLSKARSSNREDDGIPLTSRPSSRQ</sequence>
<dbReference type="EMBL" id="MCFI01000018">
    <property type="protein sequence ID" value="ORY78136.1"/>
    <property type="molecule type" value="Genomic_DNA"/>
</dbReference>
<feature type="transmembrane region" description="Helical" evidence="2">
    <location>
        <begin position="12"/>
        <end position="31"/>
    </location>
</feature>
<feature type="compositionally biased region" description="Basic and acidic residues" evidence="1">
    <location>
        <begin position="235"/>
        <end position="245"/>
    </location>
</feature>
<protein>
    <submittedName>
        <fullName evidence="3">Inositolphosphorylceramide synthase subunit Kei1-domain-containing protein</fullName>
    </submittedName>
</protein>
<evidence type="ECO:0000256" key="1">
    <source>
        <dbReference type="SAM" id="MobiDB-lite"/>
    </source>
</evidence>
<dbReference type="Proteomes" id="UP000193685">
    <property type="component" value="Unassembled WGS sequence"/>
</dbReference>
<reference evidence="3 4" key="1">
    <citation type="submission" date="2016-07" db="EMBL/GenBank/DDBJ databases">
        <title>Pervasive Adenine N6-methylation of Active Genes in Fungi.</title>
        <authorList>
            <consortium name="DOE Joint Genome Institute"/>
            <person name="Mondo S.J."/>
            <person name="Dannebaum R.O."/>
            <person name="Kuo R.C."/>
            <person name="Labutti K."/>
            <person name="Haridas S."/>
            <person name="Kuo A."/>
            <person name="Salamov A."/>
            <person name="Ahrendt S.R."/>
            <person name="Lipzen A."/>
            <person name="Sullivan W."/>
            <person name="Andreopoulos W.B."/>
            <person name="Clum A."/>
            <person name="Lindquist E."/>
            <person name="Daum C."/>
            <person name="Ramamoorthy G.K."/>
            <person name="Gryganskyi A."/>
            <person name="Culley D."/>
            <person name="Magnuson J.K."/>
            <person name="James T.Y."/>
            <person name="O'Malley M.A."/>
            <person name="Stajich J.E."/>
            <person name="Spatafora J.W."/>
            <person name="Visel A."/>
            <person name="Grigoriev I.V."/>
        </authorList>
    </citation>
    <scope>NUCLEOTIDE SEQUENCE [LARGE SCALE GENOMIC DNA]</scope>
    <source>
        <strain evidence="3 4">12-1054</strain>
    </source>
</reference>
<dbReference type="PANTHER" id="PTHR28077">
    <property type="entry name" value="INOSITOL PHOSPHORYLCERAMIDE SYNTHASE REGULATORY SUBUNIT KEI1"/>
    <property type="match status" value="1"/>
</dbReference>
<keyword evidence="2" id="KW-1133">Transmembrane helix</keyword>
<dbReference type="OMA" id="DQPVGFN"/>
<keyword evidence="2" id="KW-0812">Transmembrane</keyword>
<proteinExistence type="predicted"/>
<keyword evidence="4" id="KW-1185">Reference proteome</keyword>
<gene>
    <name evidence="3" type="ORF">BCR37DRAFT_114011</name>
</gene>
<comment type="caution">
    <text evidence="3">The sequence shown here is derived from an EMBL/GenBank/DDBJ whole genome shotgun (WGS) entry which is preliminary data.</text>
</comment>
<dbReference type="AlphaFoldDB" id="A0A1Y2F492"/>
<name>A0A1Y2F492_PROLT</name>
<dbReference type="InterPro" id="IPR013862">
    <property type="entry name" value="Kei1"/>
</dbReference>
<feature type="region of interest" description="Disordered" evidence="1">
    <location>
        <begin position="235"/>
        <end position="257"/>
    </location>
</feature>
<dbReference type="OrthoDB" id="3338076at2759"/>
<feature type="transmembrane region" description="Helical" evidence="2">
    <location>
        <begin position="175"/>
        <end position="196"/>
    </location>
</feature>
<dbReference type="STRING" id="56484.A0A1Y2F492"/>
<dbReference type="GO" id="GO:0070916">
    <property type="term" value="C:inositol phosphoceramide synthase complex"/>
    <property type="evidence" value="ECO:0007669"/>
    <property type="project" value="TreeGrafter"/>
</dbReference>
<dbReference type="RefSeq" id="XP_040723247.1">
    <property type="nucleotide sequence ID" value="XM_040865942.1"/>
</dbReference>
<dbReference type="GO" id="GO:0070917">
    <property type="term" value="F:inositol phosphoceramide synthase regulator activity"/>
    <property type="evidence" value="ECO:0007669"/>
    <property type="project" value="InterPro"/>
</dbReference>
<dbReference type="GO" id="GO:0000139">
    <property type="term" value="C:Golgi membrane"/>
    <property type="evidence" value="ECO:0007669"/>
    <property type="project" value="TreeGrafter"/>
</dbReference>
<dbReference type="GO" id="GO:0006673">
    <property type="term" value="P:inositol phosphoceramide metabolic process"/>
    <property type="evidence" value="ECO:0007669"/>
    <property type="project" value="InterPro"/>
</dbReference>